<dbReference type="Proteomes" id="UP001497482">
    <property type="component" value="Chromosome 18"/>
</dbReference>
<name>A0AAV2KK17_KNICA</name>
<dbReference type="PANTHER" id="PTHR28658">
    <property type="entry name" value="TRANSMEMBRANE PROTEIN 180"/>
    <property type="match status" value="1"/>
</dbReference>
<sequence length="184" mass="20530">MYGAGFICPQILVLSCQNLLCSVGYYRVILMTFYLEAGMGMVMFALGPQHYYLLALFLTANLILIQAAFSLFGLPLADIIDSDLTKYKRSCPLSSMVFGTNALFTKPSQSLAPMIVLTILNQFGYEQLKEASNESKQSDLENLHNVMFSLVCLVPLAIAVLQIVFFKPFSIRESHTVDIKYIDS</sequence>
<evidence type="ECO:0000256" key="1">
    <source>
        <dbReference type="ARBA" id="ARBA00004141"/>
    </source>
</evidence>
<feature type="transmembrane region" description="Helical" evidence="2">
    <location>
        <begin position="146"/>
        <end position="166"/>
    </location>
</feature>
<feature type="transmembrane region" description="Helical" evidence="2">
    <location>
        <begin position="53"/>
        <end position="77"/>
    </location>
</feature>
<dbReference type="InterPro" id="IPR040035">
    <property type="entry name" value="TMEM180"/>
</dbReference>
<keyword evidence="2" id="KW-1133">Transmembrane helix</keyword>
<protein>
    <submittedName>
        <fullName evidence="3">Uncharacterized protein</fullName>
    </submittedName>
</protein>
<accession>A0AAV2KK17</accession>
<evidence type="ECO:0000256" key="2">
    <source>
        <dbReference type="SAM" id="Phobius"/>
    </source>
</evidence>
<keyword evidence="4" id="KW-1185">Reference proteome</keyword>
<comment type="subcellular location">
    <subcellularLocation>
        <location evidence="1">Membrane</location>
        <topology evidence="1">Multi-pass membrane protein</topology>
    </subcellularLocation>
</comment>
<dbReference type="AlphaFoldDB" id="A0AAV2KK17"/>
<keyword evidence="2" id="KW-0812">Transmembrane</keyword>
<dbReference type="EMBL" id="OZ035840">
    <property type="protein sequence ID" value="CAL1588349.1"/>
    <property type="molecule type" value="Genomic_DNA"/>
</dbReference>
<dbReference type="GO" id="GO:0016020">
    <property type="term" value="C:membrane"/>
    <property type="evidence" value="ECO:0007669"/>
    <property type="project" value="UniProtKB-SubCell"/>
</dbReference>
<dbReference type="Pfam" id="PF13347">
    <property type="entry name" value="MFS_2"/>
    <property type="match status" value="1"/>
</dbReference>
<keyword evidence="2" id="KW-0472">Membrane</keyword>
<dbReference type="InterPro" id="IPR036259">
    <property type="entry name" value="MFS_trans_sf"/>
</dbReference>
<dbReference type="PANTHER" id="PTHR28658:SF1">
    <property type="entry name" value="MAJOR FACILITATOR SUPERFAMILY DOMAIN CONTAINING 13B"/>
    <property type="match status" value="1"/>
</dbReference>
<proteinExistence type="predicted"/>
<evidence type="ECO:0000313" key="3">
    <source>
        <dbReference type="EMBL" id="CAL1588349.1"/>
    </source>
</evidence>
<organism evidence="3 4">
    <name type="scientific">Knipowitschia caucasica</name>
    <name type="common">Caucasian dwarf goby</name>
    <name type="synonym">Pomatoschistus caucasicus</name>
    <dbReference type="NCBI Taxonomy" id="637954"/>
    <lineage>
        <taxon>Eukaryota</taxon>
        <taxon>Metazoa</taxon>
        <taxon>Chordata</taxon>
        <taxon>Craniata</taxon>
        <taxon>Vertebrata</taxon>
        <taxon>Euteleostomi</taxon>
        <taxon>Actinopterygii</taxon>
        <taxon>Neopterygii</taxon>
        <taxon>Teleostei</taxon>
        <taxon>Neoteleostei</taxon>
        <taxon>Acanthomorphata</taxon>
        <taxon>Gobiaria</taxon>
        <taxon>Gobiiformes</taxon>
        <taxon>Gobioidei</taxon>
        <taxon>Gobiidae</taxon>
        <taxon>Gobiinae</taxon>
        <taxon>Knipowitschia</taxon>
    </lineage>
</organism>
<feature type="transmembrane region" description="Helical" evidence="2">
    <location>
        <begin position="24"/>
        <end position="46"/>
    </location>
</feature>
<reference evidence="3 4" key="1">
    <citation type="submission" date="2024-04" db="EMBL/GenBank/DDBJ databases">
        <authorList>
            <person name="Waldvogel A.-M."/>
            <person name="Schoenle A."/>
        </authorList>
    </citation>
    <scope>NUCLEOTIDE SEQUENCE [LARGE SCALE GENOMIC DNA]</scope>
</reference>
<evidence type="ECO:0000313" key="4">
    <source>
        <dbReference type="Proteomes" id="UP001497482"/>
    </source>
</evidence>
<dbReference type="SUPFAM" id="SSF103473">
    <property type="entry name" value="MFS general substrate transporter"/>
    <property type="match status" value="1"/>
</dbReference>
<gene>
    <name evidence="3" type="ORF">KC01_LOCUS18159</name>
</gene>